<gene>
    <name evidence="2" type="ORF">SPSK_10659</name>
</gene>
<sequence>MRADNVYKTSLAYGMYAYSVRGALLRQAYVRNAGVTLTPAPGVPFRRPENGRDVPRKGPRKHLRNDDENNKRRYLRGAKHASHWDGRPDDDQHIAVGQGVDVYRALEVLSSAKIQILMYFLFTPLGNVPPSASGNGH</sequence>
<feature type="compositionally biased region" description="Basic and acidic residues" evidence="1">
    <location>
        <begin position="82"/>
        <end position="91"/>
    </location>
</feature>
<evidence type="ECO:0000313" key="2">
    <source>
        <dbReference type="EMBL" id="KJR80461.1"/>
    </source>
</evidence>
<reference evidence="2 3" key="2">
    <citation type="journal article" date="2015" name="Eukaryot. Cell">
        <title>Asexual propagation of a virulent clone complex in a human and feline outbreak of sporotrichosis.</title>
        <authorList>
            <person name="Teixeira Mde M."/>
            <person name="Rodrigues A.M."/>
            <person name="Tsui C.K."/>
            <person name="de Almeida L.G."/>
            <person name="Van Diepeningen A.D."/>
            <person name="van den Ende B.G."/>
            <person name="Fernandes G.F."/>
            <person name="Kano R."/>
            <person name="Hamelin R.C."/>
            <person name="Lopes-Bezerra L.M."/>
            <person name="Vasconcelos A.T."/>
            <person name="de Hoog S."/>
            <person name="de Camargo Z.P."/>
            <person name="Felipe M.S."/>
        </authorList>
    </citation>
    <scope>NUCLEOTIDE SEQUENCE [LARGE SCALE GENOMIC DNA]</scope>
    <source>
        <strain evidence="2 3">1099-18</strain>
    </source>
</reference>
<dbReference type="KEGG" id="ssck:SPSK_10659"/>
<dbReference type="GeneID" id="27672259"/>
<dbReference type="EMBL" id="AXCR01000012">
    <property type="protein sequence ID" value="KJR80461.1"/>
    <property type="molecule type" value="Genomic_DNA"/>
</dbReference>
<evidence type="ECO:0000313" key="3">
    <source>
        <dbReference type="Proteomes" id="UP000033710"/>
    </source>
</evidence>
<reference evidence="2 3" key="1">
    <citation type="journal article" date="2014" name="BMC Genomics">
        <title>Comparative genomics of the major fungal agents of human and animal Sporotrichosis: Sporothrix schenckii and Sporothrix brasiliensis.</title>
        <authorList>
            <person name="Teixeira M.M."/>
            <person name="de Almeida L.G."/>
            <person name="Kubitschek-Barreira P."/>
            <person name="Alves F.L."/>
            <person name="Kioshima E.S."/>
            <person name="Abadio A.K."/>
            <person name="Fernandes L."/>
            <person name="Derengowski L.S."/>
            <person name="Ferreira K.S."/>
            <person name="Souza R.C."/>
            <person name="Ruiz J.C."/>
            <person name="de Andrade N.C."/>
            <person name="Paes H.C."/>
            <person name="Nicola A.M."/>
            <person name="Albuquerque P."/>
            <person name="Gerber A.L."/>
            <person name="Martins V.P."/>
            <person name="Peconick L.D."/>
            <person name="Neto A.V."/>
            <person name="Chaucanez C.B."/>
            <person name="Silva P.A."/>
            <person name="Cunha O.L."/>
            <person name="de Oliveira F.F."/>
            <person name="dos Santos T.C."/>
            <person name="Barros A.L."/>
            <person name="Soares M.A."/>
            <person name="de Oliveira L.M."/>
            <person name="Marini M.M."/>
            <person name="Villalobos-Duno H."/>
            <person name="Cunha M.M."/>
            <person name="de Hoog S."/>
            <person name="da Silveira J.F."/>
            <person name="Henrissat B."/>
            <person name="Nino-Vega G.A."/>
            <person name="Cisalpino P.S."/>
            <person name="Mora-Montes H.M."/>
            <person name="Almeida S.R."/>
            <person name="Stajich J.E."/>
            <person name="Lopes-Bezerra L.M."/>
            <person name="Vasconcelos A.T."/>
            <person name="Felipe M.S."/>
        </authorList>
    </citation>
    <scope>NUCLEOTIDE SEQUENCE [LARGE SCALE GENOMIC DNA]</scope>
    <source>
        <strain evidence="2 3">1099-18</strain>
    </source>
</reference>
<proteinExistence type="predicted"/>
<protein>
    <submittedName>
        <fullName evidence="2">Uncharacterized protein</fullName>
    </submittedName>
</protein>
<dbReference type="VEuPathDB" id="FungiDB:SPSK_10659"/>
<feature type="compositionally biased region" description="Basic residues" evidence="1">
    <location>
        <begin position="72"/>
        <end position="81"/>
    </location>
</feature>
<dbReference type="RefSeq" id="XP_016583137.1">
    <property type="nucleotide sequence ID" value="XM_016736982.1"/>
</dbReference>
<organism evidence="2 3">
    <name type="scientific">Sporothrix schenckii 1099-18</name>
    <dbReference type="NCBI Taxonomy" id="1397361"/>
    <lineage>
        <taxon>Eukaryota</taxon>
        <taxon>Fungi</taxon>
        <taxon>Dikarya</taxon>
        <taxon>Ascomycota</taxon>
        <taxon>Pezizomycotina</taxon>
        <taxon>Sordariomycetes</taxon>
        <taxon>Sordariomycetidae</taxon>
        <taxon>Ophiostomatales</taxon>
        <taxon>Ophiostomataceae</taxon>
        <taxon>Sporothrix</taxon>
    </lineage>
</organism>
<evidence type="ECO:0000256" key="1">
    <source>
        <dbReference type="SAM" id="MobiDB-lite"/>
    </source>
</evidence>
<dbReference type="Proteomes" id="UP000033710">
    <property type="component" value="Unassembled WGS sequence"/>
</dbReference>
<dbReference type="AlphaFoldDB" id="A0A0F2LX48"/>
<accession>A0A0F2LX48</accession>
<comment type="caution">
    <text evidence="2">The sequence shown here is derived from an EMBL/GenBank/DDBJ whole genome shotgun (WGS) entry which is preliminary data.</text>
</comment>
<feature type="region of interest" description="Disordered" evidence="1">
    <location>
        <begin position="39"/>
        <end position="91"/>
    </location>
</feature>
<name>A0A0F2LX48_SPOSC</name>
<feature type="compositionally biased region" description="Basic and acidic residues" evidence="1">
    <location>
        <begin position="46"/>
        <end position="56"/>
    </location>
</feature>